<evidence type="ECO:0000256" key="2">
    <source>
        <dbReference type="ARBA" id="ARBA00022833"/>
    </source>
</evidence>
<dbReference type="GO" id="GO:0003677">
    <property type="term" value="F:DNA binding"/>
    <property type="evidence" value="ECO:0007669"/>
    <property type="project" value="UniProtKB-KW"/>
</dbReference>
<dbReference type="STRING" id="1441469.A0A225AN85"/>
<name>A0A225AN85_TALAT</name>
<proteinExistence type="predicted"/>
<dbReference type="InterPro" id="IPR036864">
    <property type="entry name" value="Zn2-C6_fun-type_DNA-bd_sf"/>
</dbReference>
<dbReference type="SMART" id="SM00066">
    <property type="entry name" value="GAL4"/>
    <property type="match status" value="1"/>
</dbReference>
<dbReference type="GeneID" id="31002349"/>
<dbReference type="Pfam" id="PF00172">
    <property type="entry name" value="Zn_clus"/>
    <property type="match status" value="1"/>
</dbReference>
<evidence type="ECO:0000256" key="5">
    <source>
        <dbReference type="ARBA" id="ARBA00023163"/>
    </source>
</evidence>
<evidence type="ECO:0000313" key="9">
    <source>
        <dbReference type="Proteomes" id="UP000214365"/>
    </source>
</evidence>
<accession>A0A225AN85</accession>
<gene>
    <name evidence="8" type="ORF">UA08_02594</name>
</gene>
<dbReference type="CDD" id="cd00067">
    <property type="entry name" value="GAL4"/>
    <property type="match status" value="1"/>
</dbReference>
<keyword evidence="6" id="KW-0539">Nucleus</keyword>
<keyword evidence="2" id="KW-0862">Zinc</keyword>
<dbReference type="SUPFAM" id="SSF57701">
    <property type="entry name" value="Zn2/Cys6 DNA-binding domain"/>
    <property type="match status" value="1"/>
</dbReference>
<keyword evidence="1" id="KW-0479">Metal-binding</keyword>
<organism evidence="8 9">
    <name type="scientific">Talaromyces atroroseus</name>
    <dbReference type="NCBI Taxonomy" id="1441469"/>
    <lineage>
        <taxon>Eukaryota</taxon>
        <taxon>Fungi</taxon>
        <taxon>Dikarya</taxon>
        <taxon>Ascomycota</taxon>
        <taxon>Pezizomycotina</taxon>
        <taxon>Eurotiomycetes</taxon>
        <taxon>Eurotiomycetidae</taxon>
        <taxon>Eurotiales</taxon>
        <taxon>Trichocomaceae</taxon>
        <taxon>Talaromyces</taxon>
        <taxon>Talaromyces sect. Trachyspermi</taxon>
    </lineage>
</organism>
<evidence type="ECO:0000313" key="8">
    <source>
        <dbReference type="EMBL" id="OKL62350.1"/>
    </source>
</evidence>
<keyword evidence="9" id="KW-1185">Reference proteome</keyword>
<dbReference type="AlphaFoldDB" id="A0A225AN85"/>
<dbReference type="GO" id="GO:0000981">
    <property type="term" value="F:DNA-binding transcription factor activity, RNA polymerase II-specific"/>
    <property type="evidence" value="ECO:0007669"/>
    <property type="project" value="InterPro"/>
</dbReference>
<evidence type="ECO:0000259" key="7">
    <source>
        <dbReference type="PROSITE" id="PS50048"/>
    </source>
</evidence>
<dbReference type="OrthoDB" id="39175at2759"/>
<dbReference type="PROSITE" id="PS00463">
    <property type="entry name" value="ZN2_CY6_FUNGAL_1"/>
    <property type="match status" value="1"/>
</dbReference>
<protein>
    <recommendedName>
        <fullName evidence="7">Zn(2)-C6 fungal-type domain-containing protein</fullName>
    </recommendedName>
</protein>
<dbReference type="PROSITE" id="PS50048">
    <property type="entry name" value="ZN2_CY6_FUNGAL_2"/>
    <property type="match status" value="1"/>
</dbReference>
<dbReference type="Gene3D" id="4.10.240.10">
    <property type="entry name" value="Zn(2)-C6 fungal-type DNA-binding domain"/>
    <property type="match status" value="1"/>
</dbReference>
<dbReference type="Proteomes" id="UP000214365">
    <property type="component" value="Unassembled WGS sequence"/>
</dbReference>
<keyword evidence="3" id="KW-0805">Transcription regulation</keyword>
<dbReference type="RefSeq" id="XP_020122471.1">
    <property type="nucleotide sequence ID" value="XM_020264653.1"/>
</dbReference>
<keyword evidence="5" id="KW-0804">Transcription</keyword>
<evidence type="ECO:0000256" key="1">
    <source>
        <dbReference type="ARBA" id="ARBA00022723"/>
    </source>
</evidence>
<dbReference type="InterPro" id="IPR001138">
    <property type="entry name" value="Zn2Cys6_DnaBD"/>
</dbReference>
<evidence type="ECO:0000256" key="4">
    <source>
        <dbReference type="ARBA" id="ARBA00023125"/>
    </source>
</evidence>
<dbReference type="PANTHER" id="PTHR47660">
    <property type="entry name" value="TRANSCRIPTION FACTOR WITH C2H2 AND ZN(2)-CYS(6) DNA BINDING DOMAIN (EUROFUNG)-RELATED-RELATED"/>
    <property type="match status" value="1"/>
</dbReference>
<sequence>MEQRACKSCARAKRRCDKQGPQCSRCRRRGIQCTYPTAKRTAFVLCKEDTTSSSSSGHHHVHDVFGHEVIGDSANKLSQNETQPVSDWLDSSSLDTWNLGFLSLPVSPRSVPSEQLVRYVAMLREWLTQWVEQGSNPFIHAFLYRTYMPPCVQDAYTAFSSYHHKKLSNEQMIFRIIEDRAKQLIASEGIPAPKASNFNLNSLEHLARVQSLIVYQIIGLFDGDIRLRHFAESQIPMLDNWVQAMVAHAAEMVSSSGGTNLCSREQLQQYIGTDLDITSHENLDWYSWILSESIQRTWMIASGIHAIYLMMQQSVSRPCLGYTVFSTRPGIWEAPSAVTWSKVCLERNTGLVQMADADRLFSEAAPEDVNEFTKVFLQATFGAERMERWITHAKDQR</sequence>
<feature type="domain" description="Zn(2)-C6 fungal-type" evidence="7">
    <location>
        <begin position="5"/>
        <end position="35"/>
    </location>
</feature>
<dbReference type="PANTHER" id="PTHR47660:SF3">
    <property type="entry name" value="FINGER DOMAIN PROTEIN, PUTATIVE (AFU_ORTHOLOGUE AFUA_4G03310)-RELATED"/>
    <property type="match status" value="1"/>
</dbReference>
<evidence type="ECO:0000256" key="6">
    <source>
        <dbReference type="ARBA" id="ARBA00023242"/>
    </source>
</evidence>
<keyword evidence="4" id="KW-0238">DNA-binding</keyword>
<dbReference type="EMBL" id="LFMY01000003">
    <property type="protein sequence ID" value="OKL62350.1"/>
    <property type="molecule type" value="Genomic_DNA"/>
</dbReference>
<evidence type="ECO:0000256" key="3">
    <source>
        <dbReference type="ARBA" id="ARBA00023015"/>
    </source>
</evidence>
<reference evidence="8 9" key="1">
    <citation type="submission" date="2015-06" db="EMBL/GenBank/DDBJ databases">
        <title>Talaromyces atroroseus IBT 11181 draft genome.</title>
        <authorList>
            <person name="Rasmussen K.B."/>
            <person name="Rasmussen S."/>
            <person name="Petersen B."/>
            <person name="Sicheritz-Ponten T."/>
            <person name="Mortensen U.H."/>
            <person name="Thrane U."/>
        </authorList>
    </citation>
    <scope>NUCLEOTIDE SEQUENCE [LARGE SCALE GENOMIC DNA]</scope>
    <source>
        <strain evidence="8 9">IBT 11181</strain>
    </source>
</reference>
<dbReference type="GO" id="GO:0008270">
    <property type="term" value="F:zinc ion binding"/>
    <property type="evidence" value="ECO:0007669"/>
    <property type="project" value="InterPro"/>
</dbReference>
<comment type="caution">
    <text evidence="8">The sequence shown here is derived from an EMBL/GenBank/DDBJ whole genome shotgun (WGS) entry which is preliminary data.</text>
</comment>